<sequence>MGGDVGRTRERRGVGTGGAEEVGWLRRLPALGRSGRREVRDDRQVGPTCRCPKERGREGGLWDGEGGAGWPSKEGVREGGWAYGPTKKKEGKEKEKEKGISLRFKYCSCSF</sequence>
<reference evidence="3" key="2">
    <citation type="journal article" date="2008" name="Nucleic Acids Res.">
        <title>The rice annotation project database (RAP-DB): 2008 update.</title>
        <authorList>
            <consortium name="The rice annotation project (RAP)"/>
        </authorList>
    </citation>
    <scope>GENOME REANNOTATION</scope>
    <source>
        <strain evidence="3">cv. Nipponbare</strain>
    </source>
</reference>
<feature type="region of interest" description="Disordered" evidence="1">
    <location>
        <begin position="35"/>
        <end position="95"/>
    </location>
</feature>
<dbReference type="Proteomes" id="UP000000763">
    <property type="component" value="Chromosome 6"/>
</dbReference>
<gene>
    <name evidence="2" type="primary">OSJNBa0015G09.22</name>
</gene>
<protein>
    <submittedName>
        <fullName evidence="2">Uncharacterized protein</fullName>
    </submittedName>
</protein>
<name>Q5VN26_ORYSJ</name>
<proteinExistence type="predicted"/>
<reference evidence="3" key="1">
    <citation type="journal article" date="2005" name="Nature">
        <title>The map-based sequence of the rice genome.</title>
        <authorList>
            <consortium name="International rice genome sequencing project (IRGSP)"/>
            <person name="Matsumoto T."/>
            <person name="Wu J."/>
            <person name="Kanamori H."/>
            <person name="Katayose Y."/>
            <person name="Fujisawa M."/>
            <person name="Namiki N."/>
            <person name="Mizuno H."/>
            <person name="Yamamoto K."/>
            <person name="Antonio B.A."/>
            <person name="Baba T."/>
            <person name="Sakata K."/>
            <person name="Nagamura Y."/>
            <person name="Aoki H."/>
            <person name="Arikawa K."/>
            <person name="Arita K."/>
            <person name="Bito T."/>
            <person name="Chiden Y."/>
            <person name="Fujitsuka N."/>
            <person name="Fukunaka R."/>
            <person name="Hamada M."/>
            <person name="Harada C."/>
            <person name="Hayashi A."/>
            <person name="Hijishita S."/>
            <person name="Honda M."/>
            <person name="Hosokawa S."/>
            <person name="Ichikawa Y."/>
            <person name="Idonuma A."/>
            <person name="Iijima M."/>
            <person name="Ikeda M."/>
            <person name="Ikeno M."/>
            <person name="Ito K."/>
            <person name="Ito S."/>
            <person name="Ito T."/>
            <person name="Ito Y."/>
            <person name="Ito Y."/>
            <person name="Iwabuchi A."/>
            <person name="Kamiya K."/>
            <person name="Karasawa W."/>
            <person name="Kurita K."/>
            <person name="Katagiri S."/>
            <person name="Kikuta A."/>
            <person name="Kobayashi H."/>
            <person name="Kobayashi N."/>
            <person name="Machita K."/>
            <person name="Maehara T."/>
            <person name="Masukawa M."/>
            <person name="Mizubayashi T."/>
            <person name="Mukai Y."/>
            <person name="Nagasaki H."/>
            <person name="Nagata Y."/>
            <person name="Naito S."/>
            <person name="Nakashima M."/>
            <person name="Nakama Y."/>
            <person name="Nakamichi Y."/>
            <person name="Nakamura M."/>
            <person name="Meguro A."/>
            <person name="Negishi M."/>
            <person name="Ohta I."/>
            <person name="Ohta T."/>
            <person name="Okamoto M."/>
            <person name="Ono N."/>
            <person name="Saji S."/>
            <person name="Sakaguchi M."/>
            <person name="Sakai K."/>
            <person name="Shibata M."/>
            <person name="Shimokawa T."/>
            <person name="Song J."/>
            <person name="Takazaki Y."/>
            <person name="Terasawa K."/>
            <person name="Tsugane M."/>
            <person name="Tsuji K."/>
            <person name="Ueda S."/>
            <person name="Waki K."/>
            <person name="Yamagata H."/>
            <person name="Yamamoto M."/>
            <person name="Yamamoto S."/>
            <person name="Yamane H."/>
            <person name="Yoshiki S."/>
            <person name="Yoshihara R."/>
            <person name="Yukawa K."/>
            <person name="Zhong H."/>
            <person name="Yano M."/>
            <person name="Yuan Q."/>
            <person name="Ouyang S."/>
            <person name="Liu J."/>
            <person name="Jones K.M."/>
            <person name="Gansberger K."/>
            <person name="Moffat K."/>
            <person name="Hill J."/>
            <person name="Bera J."/>
            <person name="Fadrosh D."/>
            <person name="Jin S."/>
            <person name="Johri S."/>
            <person name="Kim M."/>
            <person name="Overton L."/>
            <person name="Reardon M."/>
            <person name="Tsitrin T."/>
            <person name="Vuong H."/>
            <person name="Weaver B."/>
            <person name="Ciecko A."/>
            <person name="Tallon L."/>
            <person name="Jackson J."/>
            <person name="Pai G."/>
            <person name="Aken S.V."/>
            <person name="Utterback T."/>
            <person name="Reidmuller S."/>
            <person name="Feldblyum T."/>
            <person name="Hsiao J."/>
            <person name="Zismann V."/>
            <person name="Iobst S."/>
            <person name="de Vazeille A.R."/>
            <person name="Buell C.R."/>
            <person name="Ying K."/>
            <person name="Li Y."/>
            <person name="Lu T."/>
            <person name="Huang Y."/>
            <person name="Zhao Q."/>
            <person name="Feng Q."/>
            <person name="Zhang L."/>
            <person name="Zhu J."/>
            <person name="Weng Q."/>
            <person name="Mu J."/>
            <person name="Lu Y."/>
            <person name="Fan D."/>
            <person name="Liu Y."/>
            <person name="Guan J."/>
            <person name="Zhang Y."/>
            <person name="Yu S."/>
            <person name="Liu X."/>
            <person name="Zhang Y."/>
            <person name="Hong G."/>
            <person name="Han B."/>
            <person name="Choisne N."/>
            <person name="Demange N."/>
            <person name="Orjeda G."/>
            <person name="Samain S."/>
            <person name="Cattolico L."/>
            <person name="Pelletier E."/>
            <person name="Couloux A."/>
            <person name="Segurens B."/>
            <person name="Wincker P."/>
            <person name="D'Hont A."/>
            <person name="Scarpelli C."/>
            <person name="Weissenbach J."/>
            <person name="Salanoubat M."/>
            <person name="Quetier F."/>
            <person name="Yu Y."/>
            <person name="Kim H.R."/>
            <person name="Rambo T."/>
            <person name="Currie J."/>
            <person name="Collura K."/>
            <person name="Luo M."/>
            <person name="Yang T."/>
            <person name="Ammiraju J.S.S."/>
            <person name="Engler F."/>
            <person name="Soderlund C."/>
            <person name="Wing R.A."/>
            <person name="Palmer L.E."/>
            <person name="de la Bastide M."/>
            <person name="Spiegel L."/>
            <person name="Nascimento L."/>
            <person name="Zutavern T."/>
            <person name="O'Shaughnessy A."/>
            <person name="Dike S."/>
            <person name="Dedhia N."/>
            <person name="Preston R."/>
            <person name="Balija V."/>
            <person name="McCombie W.R."/>
            <person name="Chow T."/>
            <person name="Chen H."/>
            <person name="Chung M."/>
            <person name="Chen C."/>
            <person name="Shaw J."/>
            <person name="Wu H."/>
            <person name="Hsiao K."/>
            <person name="Chao Y."/>
            <person name="Chu M."/>
            <person name="Cheng C."/>
            <person name="Hour A."/>
            <person name="Lee P."/>
            <person name="Lin S."/>
            <person name="Lin Y."/>
            <person name="Liou J."/>
            <person name="Liu S."/>
            <person name="Hsing Y."/>
            <person name="Raghuvanshi S."/>
            <person name="Mohanty A."/>
            <person name="Bharti A.K."/>
            <person name="Gaur A."/>
            <person name="Gupta V."/>
            <person name="Kumar D."/>
            <person name="Ravi V."/>
            <person name="Vij S."/>
            <person name="Kapur A."/>
            <person name="Khurana P."/>
            <person name="Khurana P."/>
            <person name="Khurana J.P."/>
            <person name="Tyagi A.K."/>
            <person name="Gaikwad K."/>
            <person name="Singh A."/>
            <person name="Dalal V."/>
            <person name="Srivastava S."/>
            <person name="Dixit A."/>
            <person name="Pal A.K."/>
            <person name="Ghazi I.A."/>
            <person name="Yadav M."/>
            <person name="Pandit A."/>
            <person name="Bhargava A."/>
            <person name="Sureshbabu K."/>
            <person name="Batra K."/>
            <person name="Sharma T.R."/>
            <person name="Mohapatra T."/>
            <person name="Singh N.K."/>
            <person name="Messing J."/>
            <person name="Nelson A.B."/>
            <person name="Fuks G."/>
            <person name="Kavchok S."/>
            <person name="Keizer G."/>
            <person name="Linton E."/>
            <person name="Llaca V."/>
            <person name="Song R."/>
            <person name="Tanyolac B."/>
            <person name="Young S."/>
            <person name="Ho-Il K."/>
            <person name="Hahn J.H."/>
            <person name="Sangsakoo G."/>
            <person name="Vanavichit A."/>
            <person name="de Mattos Luiz.A.T."/>
            <person name="Zimmer P.D."/>
            <person name="Malone G."/>
            <person name="Dellagostin O."/>
            <person name="de Oliveira A.C."/>
            <person name="Bevan M."/>
            <person name="Bancroft I."/>
            <person name="Minx P."/>
            <person name="Cordum H."/>
            <person name="Wilson R."/>
            <person name="Cheng Z."/>
            <person name="Jin W."/>
            <person name="Jiang J."/>
            <person name="Leong S.A."/>
            <person name="Iwama H."/>
            <person name="Gojobori T."/>
            <person name="Itoh T."/>
            <person name="Niimura Y."/>
            <person name="Fujii Y."/>
            <person name="Habara T."/>
            <person name="Sakai H."/>
            <person name="Sato Y."/>
            <person name="Wilson G."/>
            <person name="Kumar K."/>
            <person name="McCouch S."/>
            <person name="Juretic N."/>
            <person name="Hoen D."/>
            <person name="Wright S."/>
            <person name="Bruskiewich R."/>
            <person name="Bureau T."/>
            <person name="Miyao A."/>
            <person name="Hirochika H."/>
            <person name="Nishikawa T."/>
            <person name="Kadowaki K."/>
            <person name="Sugiura M."/>
            <person name="Burr B."/>
            <person name="Sasaki T."/>
        </authorList>
    </citation>
    <scope>NUCLEOTIDE SEQUENCE [LARGE SCALE GENOMIC DNA]</scope>
    <source>
        <strain evidence="3">cv. Nipponbare</strain>
    </source>
</reference>
<evidence type="ECO:0000256" key="1">
    <source>
        <dbReference type="SAM" id="MobiDB-lite"/>
    </source>
</evidence>
<evidence type="ECO:0000313" key="2">
    <source>
        <dbReference type="EMBL" id="BAD69149.1"/>
    </source>
</evidence>
<dbReference type="EMBL" id="AP005763">
    <property type="protein sequence ID" value="BAD69149.1"/>
    <property type="molecule type" value="Genomic_DNA"/>
</dbReference>
<feature type="compositionally biased region" description="Basic and acidic residues" evidence="1">
    <location>
        <begin position="35"/>
        <end position="44"/>
    </location>
</feature>
<feature type="compositionally biased region" description="Basic and acidic residues" evidence="1">
    <location>
        <begin position="51"/>
        <end position="60"/>
    </location>
</feature>
<accession>Q5VN26</accession>
<dbReference type="AlphaFoldDB" id="Q5VN26"/>
<evidence type="ECO:0000313" key="3">
    <source>
        <dbReference type="Proteomes" id="UP000000763"/>
    </source>
</evidence>
<organism evidence="2 3">
    <name type="scientific">Oryza sativa subsp. japonica</name>
    <name type="common">Rice</name>
    <dbReference type="NCBI Taxonomy" id="39947"/>
    <lineage>
        <taxon>Eukaryota</taxon>
        <taxon>Viridiplantae</taxon>
        <taxon>Streptophyta</taxon>
        <taxon>Embryophyta</taxon>
        <taxon>Tracheophyta</taxon>
        <taxon>Spermatophyta</taxon>
        <taxon>Magnoliopsida</taxon>
        <taxon>Liliopsida</taxon>
        <taxon>Poales</taxon>
        <taxon>Poaceae</taxon>
        <taxon>BOP clade</taxon>
        <taxon>Oryzoideae</taxon>
        <taxon>Oryzeae</taxon>
        <taxon>Oryzinae</taxon>
        <taxon>Oryza</taxon>
        <taxon>Oryza sativa</taxon>
    </lineage>
</organism>